<dbReference type="AlphaFoldDB" id="A0ABD2W2G5"/>
<evidence type="ECO:0000313" key="1">
    <source>
        <dbReference type="EMBL" id="KAL3387023.1"/>
    </source>
</evidence>
<organism evidence="1 2">
    <name type="scientific">Trichogramma kaykai</name>
    <dbReference type="NCBI Taxonomy" id="54128"/>
    <lineage>
        <taxon>Eukaryota</taxon>
        <taxon>Metazoa</taxon>
        <taxon>Ecdysozoa</taxon>
        <taxon>Arthropoda</taxon>
        <taxon>Hexapoda</taxon>
        <taxon>Insecta</taxon>
        <taxon>Pterygota</taxon>
        <taxon>Neoptera</taxon>
        <taxon>Endopterygota</taxon>
        <taxon>Hymenoptera</taxon>
        <taxon>Apocrita</taxon>
        <taxon>Proctotrupomorpha</taxon>
        <taxon>Chalcidoidea</taxon>
        <taxon>Trichogrammatidae</taxon>
        <taxon>Trichogramma</taxon>
    </lineage>
</organism>
<accession>A0ABD2W2G5</accession>
<protein>
    <submittedName>
        <fullName evidence="1">Uncharacterized protein</fullName>
    </submittedName>
</protein>
<dbReference type="PANTHER" id="PTHR47018">
    <property type="entry name" value="CXC DOMAIN-CONTAINING PROTEIN-RELATED"/>
    <property type="match status" value="1"/>
</dbReference>
<dbReference type="Proteomes" id="UP001627154">
    <property type="component" value="Unassembled WGS sequence"/>
</dbReference>
<name>A0ABD2W2G5_9HYME</name>
<dbReference type="EMBL" id="JBJJXI010000141">
    <property type="protein sequence ID" value="KAL3387023.1"/>
    <property type="molecule type" value="Genomic_DNA"/>
</dbReference>
<reference evidence="1 2" key="1">
    <citation type="journal article" date="2024" name="bioRxiv">
        <title>A reference genome for Trichogramma kaykai: A tiny desert-dwelling parasitoid wasp with competing sex-ratio distorters.</title>
        <authorList>
            <person name="Culotta J."/>
            <person name="Lindsey A.R."/>
        </authorList>
    </citation>
    <scope>NUCLEOTIDE SEQUENCE [LARGE SCALE GENOMIC DNA]</scope>
    <source>
        <strain evidence="1 2">KSX58</strain>
    </source>
</reference>
<sequence length="251" mass="29045">MSKIALRIQNAEEQFSNLFIHLGPFHIMLSYHKALGKFINGSGSTNVLIVSEVLSSGSIRTFLDGKYFSRSRKIHPLLSLALRILHFKGFLEEEKLELDSLNNVKTFLTSFNNQNDHQMLDSSTYEILENYEAYTADTFSKKHGKTPEIFLLYTKLVDYYIMMELSIRQADLEIYKFTLSKISNIFFIMNHQNYAKYLTIYLDKLENIESSHPGLLNDYKDCTFGIRRTTKPLSRIPIDLTLEQTVNKDAA</sequence>
<gene>
    <name evidence="1" type="ORF">TKK_017602</name>
</gene>
<proteinExistence type="predicted"/>
<comment type="caution">
    <text evidence="1">The sequence shown here is derived from an EMBL/GenBank/DDBJ whole genome shotgun (WGS) entry which is preliminary data.</text>
</comment>
<keyword evidence="2" id="KW-1185">Reference proteome</keyword>
<evidence type="ECO:0000313" key="2">
    <source>
        <dbReference type="Proteomes" id="UP001627154"/>
    </source>
</evidence>
<dbReference type="PANTHER" id="PTHR47018:SF3">
    <property type="entry name" value="MYCBP-ASSOCIATED PROTEIN"/>
    <property type="match status" value="1"/>
</dbReference>